<feature type="compositionally biased region" description="Basic and acidic residues" evidence="1">
    <location>
        <begin position="975"/>
        <end position="991"/>
    </location>
</feature>
<name>A0ABR2VCP4_9PEZI</name>
<feature type="compositionally biased region" description="Polar residues" evidence="1">
    <location>
        <begin position="674"/>
        <end position="683"/>
    </location>
</feature>
<feature type="region of interest" description="Disordered" evidence="1">
    <location>
        <begin position="1304"/>
        <end position="1441"/>
    </location>
</feature>
<comment type="caution">
    <text evidence="2">The sequence shown here is derived from an EMBL/GenBank/DDBJ whole genome shotgun (WGS) entry which is preliminary data.</text>
</comment>
<feature type="compositionally biased region" description="Basic and acidic residues" evidence="1">
    <location>
        <begin position="334"/>
        <end position="343"/>
    </location>
</feature>
<feature type="compositionally biased region" description="Low complexity" evidence="1">
    <location>
        <begin position="1"/>
        <end position="13"/>
    </location>
</feature>
<feature type="compositionally biased region" description="Polar residues" evidence="1">
    <location>
        <begin position="285"/>
        <end position="303"/>
    </location>
</feature>
<feature type="compositionally biased region" description="Low complexity" evidence="1">
    <location>
        <begin position="602"/>
        <end position="611"/>
    </location>
</feature>
<feature type="region of interest" description="Disordered" evidence="1">
    <location>
        <begin position="429"/>
        <end position="504"/>
    </location>
</feature>
<keyword evidence="3" id="KW-1185">Reference proteome</keyword>
<feature type="compositionally biased region" description="Pro residues" evidence="1">
    <location>
        <begin position="813"/>
        <end position="822"/>
    </location>
</feature>
<gene>
    <name evidence="2" type="ORF">SUNI508_03482</name>
</gene>
<feature type="compositionally biased region" description="Basic residues" evidence="1">
    <location>
        <begin position="206"/>
        <end position="215"/>
    </location>
</feature>
<feature type="region of interest" description="Disordered" evidence="1">
    <location>
        <begin position="1"/>
        <end position="344"/>
    </location>
</feature>
<feature type="compositionally biased region" description="Low complexity" evidence="1">
    <location>
        <begin position="319"/>
        <end position="328"/>
    </location>
</feature>
<feature type="region of interest" description="Disordered" evidence="1">
    <location>
        <begin position="734"/>
        <end position="785"/>
    </location>
</feature>
<feature type="compositionally biased region" description="Acidic residues" evidence="1">
    <location>
        <begin position="938"/>
        <end position="974"/>
    </location>
</feature>
<feature type="compositionally biased region" description="Acidic residues" evidence="1">
    <location>
        <begin position="1000"/>
        <end position="1011"/>
    </location>
</feature>
<sequence>MASLLDFSSSPDPLGDEAPSSLRPIARRTAGNPKAYPRESSLQLPSSIARARPLSTAKSPRKQMFELDVGNERSPQRLLVTVEAEDERGRPSGVNRRLFTASPTRSISRRREATTTTVVPLRGLTDDEGGASGDAPTTRRRGRPRGSLGSKNGTPNPRGKKRAGTPLHQESRAKRHSGEASSDATSHGDALMESNGNSIAEPTPKPKTRTRKTPKKANTPAVPSSNPTGRKRGRPRKALLPNEVAGLTSEADHRASDADVIPNKDMPDSGEAPLEDDTRIDANSKPRQTAISRDNSAALSSPQIARDADQSRTDHSSRLRSSAARQSSEQIEETSTREARVGDSDALMFDDFMGEPHSDLDSEVDGYDGATYSGQDNLTHASDFSMIAVEALPSLQASFQSNRSGMIEEDNRFADAGDETNFIISQTMESWKRSTQSEARGPSDPKVLGAEVEEELPNEGHDSRQQQLRNGPSEFGSSQSSWTRSPRRQPKAMPLSRQIFTNRAPHVDDSFSSIPDSVLQAATPGRLPMKPATTHIVEDDSNMYEDSFSEVPEEILTAATPRPARTTAHVGKNDSRDISPSEGEPQSASRSTNIGSDRLPTPDDTNSSTTDAKNGLGEDTQRMVVEPSAVVNTSDLNIRSSPPTISRQLNTMKLQSESAHTISRHFDTMALQSEQSQVEQNMADTPLRKSPSPQLPLTNTGSPDQLQTLQPPVPSRRPTLSPIVRAGRTLQNIMSDRSSPDDLGSSLGSPFRGSVQNDSRQSSVARSPARNSNHRRTGSDSRSLFNPIVSLSQSVRSAFASSQRAAPAAAPAPAAPPPPIIAPAPVRSDGEDPFGPDMHDYSQTEALRRSAYGTATSQTTTQPNQVDFFPEVPSSTRAAPPSEPAVEHEISSMAGNDEPSSPATQRSRRMSASQRSANLSAFAPRSSHNSRLHSINDVQEENQDGEEGQGGEGDRDDEESQDSDRNDFDDEIGQEDSHSEDDQGHEYEGVHIQDQPAEALYEDGDDMDLWDIEASRPTPRSTRILRAGTQERRQSQTQVGVTSPVPPSASVLAAVPAAVDVNPPRRSKIPSPWRRNTRRLIYQDNFRSPSEIDMEDSPPSDVERATSVPQITVQEEVVIQESPQSAHQDFHVDREHEEEFEDEEEEKQQQQQQQEQEQGGEPEDDGSYELMEHEEPDEPERPPPAPGHQKSRTPLFEQSVLQEYSMLSQNDRPPTATRAIQEKPAPARRSFFGNFDILSFFSSPRPPPVTNNPPKTQIDETPMHQTTAKPLPRSIQSIDRSLDEGPQSALRAPGLFPAIRQKIFNPSPERRVDLFSPGTALHSNDTVPDTYAETPSTPERQDFPSIPQKRNFTPLSGQSRNTASLFTPSRQGSTPAEDARTPSPEYDDPREPDYSDGEESMATDGPSFERIPPREKPSQWDKTLSPTKSCLRSPLKPKTPGRVVEFTSSVLSPEAQANVRANQQRVLNTISNGGSNIATSNPRTAITNPSPLRITSSYNSLEHDKENTPSPSKSPERQVTQSAHATRPQNVAPAKLSSTAWSRAHWIRLDEVLQLRKKDPMQFQMVFPSVVPGKHPLSGLEVATHDAKMVLEDWHMEVVEAFRSELFTDPRSLAEKDAGVKEWDARALSKRLFALMVGEERRRSGKYVSGQSRRGGGPNSKGKQAVR</sequence>
<feature type="region of interest" description="Disordered" evidence="1">
    <location>
        <begin position="554"/>
        <end position="623"/>
    </location>
</feature>
<feature type="compositionally biased region" description="Basic and acidic residues" evidence="1">
    <location>
        <begin position="1128"/>
        <end position="1137"/>
    </location>
</feature>
<dbReference type="Proteomes" id="UP001408356">
    <property type="component" value="Unassembled WGS sequence"/>
</dbReference>
<feature type="compositionally biased region" description="Low complexity" evidence="1">
    <location>
        <begin position="557"/>
        <end position="568"/>
    </location>
</feature>
<feature type="compositionally biased region" description="Polar residues" evidence="1">
    <location>
        <begin position="1508"/>
        <end position="1529"/>
    </location>
</feature>
<feature type="compositionally biased region" description="Polar residues" evidence="1">
    <location>
        <begin position="853"/>
        <end position="865"/>
    </location>
</feature>
<feature type="region of interest" description="Disordered" evidence="1">
    <location>
        <begin position="674"/>
        <end position="721"/>
    </location>
</feature>
<reference evidence="2 3" key="1">
    <citation type="journal article" date="2024" name="J. Plant Pathol.">
        <title>Sequence and assembly of the genome of Seiridium unicorne, isolate CBS 538.82, causal agent of cypress canker disease.</title>
        <authorList>
            <person name="Scali E."/>
            <person name="Rocca G.D."/>
            <person name="Danti R."/>
            <person name="Garbelotto M."/>
            <person name="Barberini S."/>
            <person name="Baroncelli R."/>
            <person name="Emiliani G."/>
        </authorList>
    </citation>
    <scope>NUCLEOTIDE SEQUENCE [LARGE SCALE GENOMIC DNA]</scope>
    <source>
        <strain evidence="2 3">BM-138-508</strain>
    </source>
</reference>
<feature type="compositionally biased region" description="Polar residues" evidence="1">
    <location>
        <begin position="1420"/>
        <end position="1430"/>
    </location>
</feature>
<protein>
    <submittedName>
        <fullName evidence="2">Uncharacterized protein</fullName>
    </submittedName>
</protein>
<feature type="compositionally biased region" description="Polar residues" evidence="1">
    <location>
        <begin position="1348"/>
        <end position="1374"/>
    </location>
</feature>
<feature type="compositionally biased region" description="Basic and acidic residues" evidence="1">
    <location>
        <begin position="169"/>
        <end position="178"/>
    </location>
</feature>
<feature type="compositionally biased region" description="Polar residues" evidence="1">
    <location>
        <begin position="1263"/>
        <end position="1273"/>
    </location>
</feature>
<dbReference type="EMBL" id="JARVKF010000035">
    <property type="protein sequence ID" value="KAK9424606.1"/>
    <property type="molecule type" value="Genomic_DNA"/>
</dbReference>
<feature type="compositionally biased region" description="Polar residues" evidence="1">
    <location>
        <begin position="429"/>
        <end position="438"/>
    </location>
</feature>
<feature type="region of interest" description="Disordered" evidence="1">
    <location>
        <begin position="1472"/>
        <end position="1534"/>
    </location>
</feature>
<feature type="compositionally biased region" description="Polar residues" evidence="1">
    <location>
        <begin position="465"/>
        <end position="484"/>
    </location>
</feature>
<evidence type="ECO:0000313" key="3">
    <source>
        <dbReference type="Proteomes" id="UP001408356"/>
    </source>
</evidence>
<proteinExistence type="predicted"/>
<feature type="region of interest" description="Disordered" evidence="1">
    <location>
        <begin position="1062"/>
        <end position="1273"/>
    </location>
</feature>
<accession>A0ABR2VCP4</accession>
<feature type="compositionally biased region" description="Polar residues" evidence="1">
    <location>
        <begin position="1199"/>
        <end position="1212"/>
    </location>
</feature>
<feature type="compositionally biased region" description="Polar residues" evidence="1">
    <location>
        <begin position="691"/>
        <end position="710"/>
    </location>
</feature>
<feature type="compositionally biased region" description="Polar residues" evidence="1">
    <location>
        <begin position="1472"/>
        <end position="1500"/>
    </location>
</feature>
<feature type="region of interest" description="Disordered" evidence="1">
    <location>
        <begin position="806"/>
        <end position="1047"/>
    </location>
</feature>
<organism evidence="2 3">
    <name type="scientific">Seiridium unicorne</name>
    <dbReference type="NCBI Taxonomy" id="138068"/>
    <lineage>
        <taxon>Eukaryota</taxon>
        <taxon>Fungi</taxon>
        <taxon>Dikarya</taxon>
        <taxon>Ascomycota</taxon>
        <taxon>Pezizomycotina</taxon>
        <taxon>Sordariomycetes</taxon>
        <taxon>Xylariomycetidae</taxon>
        <taxon>Amphisphaeriales</taxon>
        <taxon>Sporocadaceae</taxon>
        <taxon>Seiridium</taxon>
    </lineage>
</organism>
<feature type="compositionally biased region" description="Polar residues" evidence="1">
    <location>
        <begin position="584"/>
        <end position="595"/>
    </location>
</feature>
<feature type="compositionally biased region" description="Basic and acidic residues" evidence="1">
    <location>
        <begin position="306"/>
        <end position="317"/>
    </location>
</feature>
<feature type="compositionally biased region" description="Polar residues" evidence="1">
    <location>
        <begin position="926"/>
        <end position="937"/>
    </location>
</feature>
<feature type="region of interest" description="Disordered" evidence="1">
    <location>
        <begin position="1640"/>
        <end position="1667"/>
    </location>
</feature>
<feature type="compositionally biased region" description="Polar residues" evidence="1">
    <location>
        <begin position="754"/>
        <end position="771"/>
    </location>
</feature>
<evidence type="ECO:0000256" key="1">
    <source>
        <dbReference type="SAM" id="MobiDB-lite"/>
    </source>
</evidence>
<evidence type="ECO:0000313" key="2">
    <source>
        <dbReference type="EMBL" id="KAK9424606.1"/>
    </source>
</evidence>
<feature type="compositionally biased region" description="Acidic residues" evidence="1">
    <location>
        <begin position="1158"/>
        <end position="1178"/>
    </location>
</feature>
<feature type="compositionally biased region" description="Polar residues" evidence="1">
    <location>
        <begin position="1321"/>
        <end position="1338"/>
    </location>
</feature>
<feature type="compositionally biased region" description="Low complexity" evidence="1">
    <location>
        <begin position="741"/>
        <end position="750"/>
    </location>
</feature>
<feature type="compositionally biased region" description="Basic and acidic residues" evidence="1">
    <location>
        <begin position="837"/>
        <end position="848"/>
    </location>
</feature>